<keyword evidence="3" id="KW-0813">Transport</keyword>
<feature type="transmembrane region" description="Helical" evidence="7">
    <location>
        <begin position="342"/>
        <end position="364"/>
    </location>
</feature>
<comment type="similarity">
    <text evidence="2">Belongs to the nucleobase:cation symporter-2 (NCS2) (TC 2.A.40) family.</text>
</comment>
<dbReference type="RefSeq" id="WP_146566381.1">
    <property type="nucleotide sequence ID" value="NZ_VOHL01000001.1"/>
</dbReference>
<comment type="subcellular location">
    <subcellularLocation>
        <location evidence="1">Membrane</location>
        <topology evidence="1">Multi-pass membrane protein</topology>
    </subcellularLocation>
</comment>
<comment type="caution">
    <text evidence="8">The sequence shown here is derived from an EMBL/GenBank/DDBJ whole genome shotgun (WGS) entry which is preliminary data.</text>
</comment>
<dbReference type="PANTHER" id="PTHR42810">
    <property type="entry name" value="PURINE PERMEASE C1399.01C-RELATED"/>
    <property type="match status" value="1"/>
</dbReference>
<protein>
    <submittedName>
        <fullName evidence="8">Uracil permease</fullName>
    </submittedName>
</protein>
<dbReference type="EMBL" id="VOHL01000001">
    <property type="protein sequence ID" value="TWS99127.1"/>
    <property type="molecule type" value="Genomic_DNA"/>
</dbReference>
<feature type="transmembrane region" description="Helical" evidence="7">
    <location>
        <begin position="233"/>
        <end position="259"/>
    </location>
</feature>
<organism evidence="8 9">
    <name type="scientific">Streptococcus cuniculipharyngis</name>
    <dbReference type="NCBI Taxonomy" id="1562651"/>
    <lineage>
        <taxon>Bacteria</taxon>
        <taxon>Bacillati</taxon>
        <taxon>Bacillota</taxon>
        <taxon>Bacilli</taxon>
        <taxon>Lactobacillales</taxon>
        <taxon>Streptococcaceae</taxon>
        <taxon>Streptococcus</taxon>
    </lineage>
</organism>
<dbReference type="OrthoDB" id="9779092at2"/>
<feature type="transmembrane region" description="Helical" evidence="7">
    <location>
        <begin position="399"/>
        <end position="416"/>
    </location>
</feature>
<dbReference type="GO" id="GO:0005886">
    <property type="term" value="C:plasma membrane"/>
    <property type="evidence" value="ECO:0007669"/>
    <property type="project" value="UniProtKB-ARBA"/>
</dbReference>
<dbReference type="Pfam" id="PF00860">
    <property type="entry name" value="Xan_ur_permease"/>
    <property type="match status" value="1"/>
</dbReference>
<evidence type="ECO:0000256" key="4">
    <source>
        <dbReference type="ARBA" id="ARBA00022692"/>
    </source>
</evidence>
<dbReference type="PROSITE" id="PS01116">
    <property type="entry name" value="XANTH_URACIL_PERMASE"/>
    <property type="match status" value="1"/>
</dbReference>
<accession>A0A5C5SDF3</accession>
<feature type="transmembrane region" description="Helical" evidence="7">
    <location>
        <begin position="376"/>
        <end position="393"/>
    </location>
</feature>
<dbReference type="GO" id="GO:0042907">
    <property type="term" value="F:xanthine transmembrane transporter activity"/>
    <property type="evidence" value="ECO:0007669"/>
    <property type="project" value="TreeGrafter"/>
</dbReference>
<feature type="transmembrane region" description="Helical" evidence="7">
    <location>
        <begin position="180"/>
        <end position="200"/>
    </location>
</feature>
<gene>
    <name evidence="8" type="ORF">FRX57_02690</name>
</gene>
<evidence type="ECO:0000256" key="6">
    <source>
        <dbReference type="ARBA" id="ARBA00023136"/>
    </source>
</evidence>
<feature type="transmembrane region" description="Helical" evidence="7">
    <location>
        <begin position="121"/>
        <end position="142"/>
    </location>
</feature>
<reference evidence="8 9" key="1">
    <citation type="submission" date="2019-08" db="EMBL/GenBank/DDBJ databases">
        <authorList>
            <person name="Lei W."/>
        </authorList>
    </citation>
    <scope>NUCLEOTIDE SEQUENCE [LARGE SCALE GENOMIC DNA]</scope>
    <source>
        <strain evidence="8 9">CCUG 66496</strain>
    </source>
</reference>
<evidence type="ECO:0000256" key="1">
    <source>
        <dbReference type="ARBA" id="ARBA00004141"/>
    </source>
</evidence>
<name>A0A5C5SDF3_9STRE</name>
<sequence length="420" mass="44248">MENVKYDVHDVPRPGQLLGLSLQHLCAMFGATVLVPILVGIDPTVALLSSGLGTLAHLSVTKFKIPAYMGSSFAYITAMQGLLKTDGMGAVAQGAIVGGLVYLLVAMIVRFAGNAWIDKILPPIVVGPIVMVIGLSLATTAVNDLMLKDGQYNIHYVVIGLVTLMAVIFFNIYGRGLIAIIPILLGLCTGYLFALLYGLILGQDFVNLTEVAAASWLSLPKLYIPLMSEPFKIYPSAILTMAPIAFVTMTEHFGHLVVLNSLTERDFFKDPGLDKTLTGDGLAQIIAGFIGAPPVTSYGENIGVMALNKVYSVSVIAGAAVLAIVLSFVGKVSALIHSVPKPVIGGLSVALFGVIAASGLKILIDSKVDLDNKKNLLIASVILVSGIGGLMLQIQGFQITGVAFSTLLGVILYQILPDLD</sequence>
<feature type="transmembrane region" description="Helical" evidence="7">
    <location>
        <begin position="310"/>
        <end position="330"/>
    </location>
</feature>
<feature type="transmembrane region" description="Helical" evidence="7">
    <location>
        <begin position="89"/>
        <end position="109"/>
    </location>
</feature>
<keyword evidence="5 7" id="KW-1133">Transmembrane helix</keyword>
<dbReference type="InterPro" id="IPR006043">
    <property type="entry name" value="NCS2"/>
</dbReference>
<feature type="transmembrane region" description="Helical" evidence="7">
    <location>
        <begin position="27"/>
        <end position="53"/>
    </location>
</feature>
<keyword evidence="4 7" id="KW-0812">Transmembrane</keyword>
<dbReference type="InterPro" id="IPR006042">
    <property type="entry name" value="Xan_ur_permease"/>
</dbReference>
<keyword evidence="6 7" id="KW-0472">Membrane</keyword>
<proteinExistence type="inferred from homology"/>
<evidence type="ECO:0000256" key="2">
    <source>
        <dbReference type="ARBA" id="ARBA00008821"/>
    </source>
</evidence>
<dbReference type="PANTHER" id="PTHR42810:SF2">
    <property type="entry name" value="PURINE PERMEASE C1399.01C-RELATED"/>
    <property type="match status" value="1"/>
</dbReference>
<keyword evidence="9" id="KW-1185">Reference proteome</keyword>
<evidence type="ECO:0000313" key="9">
    <source>
        <dbReference type="Proteomes" id="UP000317430"/>
    </source>
</evidence>
<evidence type="ECO:0000256" key="5">
    <source>
        <dbReference type="ARBA" id="ARBA00022989"/>
    </source>
</evidence>
<evidence type="ECO:0000256" key="3">
    <source>
        <dbReference type="ARBA" id="ARBA00022448"/>
    </source>
</evidence>
<evidence type="ECO:0000256" key="7">
    <source>
        <dbReference type="SAM" id="Phobius"/>
    </source>
</evidence>
<evidence type="ECO:0000313" key="8">
    <source>
        <dbReference type="EMBL" id="TWS99127.1"/>
    </source>
</evidence>
<dbReference type="Proteomes" id="UP000317430">
    <property type="component" value="Unassembled WGS sequence"/>
</dbReference>
<dbReference type="NCBIfam" id="TIGR00801">
    <property type="entry name" value="ncs2"/>
    <property type="match status" value="1"/>
</dbReference>
<feature type="transmembrane region" description="Helical" evidence="7">
    <location>
        <begin position="154"/>
        <end position="173"/>
    </location>
</feature>
<dbReference type="AlphaFoldDB" id="A0A5C5SDF3"/>